<dbReference type="EMBL" id="MFRA01000008">
    <property type="protein sequence ID" value="OGH92097.1"/>
    <property type="molecule type" value="Genomic_DNA"/>
</dbReference>
<feature type="domain" description="FMN-binding" evidence="1">
    <location>
        <begin position="70"/>
        <end position="148"/>
    </location>
</feature>
<dbReference type="STRING" id="1798705.A2563_00720"/>
<dbReference type="InterPro" id="IPR007329">
    <property type="entry name" value="FMN-bd"/>
</dbReference>
<reference evidence="2 3" key="1">
    <citation type="journal article" date="2016" name="Nat. Commun.">
        <title>Thousands of microbial genomes shed light on interconnected biogeochemical processes in an aquifer system.</title>
        <authorList>
            <person name="Anantharaman K."/>
            <person name="Brown C.T."/>
            <person name="Hug L.A."/>
            <person name="Sharon I."/>
            <person name="Castelle C.J."/>
            <person name="Probst A.J."/>
            <person name="Thomas B.C."/>
            <person name="Singh A."/>
            <person name="Wilkins M.J."/>
            <person name="Karaoz U."/>
            <person name="Brodie E.L."/>
            <person name="Williams K.H."/>
            <person name="Hubbard S.S."/>
            <person name="Banfield J.F."/>
        </authorList>
    </citation>
    <scope>NUCLEOTIDE SEQUENCE [LARGE SCALE GENOMIC DNA]</scope>
</reference>
<evidence type="ECO:0000313" key="3">
    <source>
        <dbReference type="Proteomes" id="UP000176634"/>
    </source>
</evidence>
<dbReference type="GO" id="GO:0010181">
    <property type="term" value="F:FMN binding"/>
    <property type="evidence" value="ECO:0007669"/>
    <property type="project" value="InterPro"/>
</dbReference>
<name>A0A1F6P7C6_9BACT</name>
<dbReference type="Pfam" id="PF04205">
    <property type="entry name" value="FMN_bind"/>
    <property type="match status" value="1"/>
</dbReference>
<evidence type="ECO:0000313" key="2">
    <source>
        <dbReference type="EMBL" id="OGH92097.1"/>
    </source>
</evidence>
<proteinExistence type="predicted"/>
<dbReference type="AlphaFoldDB" id="A0A1F6P7C6"/>
<organism evidence="2 3">
    <name type="scientific">Candidatus Magasanikbacteria bacterium RIFOXYD1_FULL_40_23</name>
    <dbReference type="NCBI Taxonomy" id="1798705"/>
    <lineage>
        <taxon>Bacteria</taxon>
        <taxon>Candidatus Magasanikiibacteriota</taxon>
    </lineage>
</organism>
<comment type="caution">
    <text evidence="2">The sequence shown here is derived from an EMBL/GenBank/DDBJ whole genome shotgun (WGS) entry which is preliminary data.</text>
</comment>
<protein>
    <recommendedName>
        <fullName evidence="1">FMN-binding domain-containing protein</fullName>
    </recommendedName>
</protein>
<dbReference type="GO" id="GO:0016020">
    <property type="term" value="C:membrane"/>
    <property type="evidence" value="ECO:0007669"/>
    <property type="project" value="InterPro"/>
</dbReference>
<evidence type="ECO:0000259" key="1">
    <source>
        <dbReference type="SMART" id="SM00900"/>
    </source>
</evidence>
<sequence length="150" mass="16511">MKKILFSLFTIFVFAFYVVYQRFTWDSSGIKLRPPMMNQSYGGSTQIPAMGMGMMRGYRDGKYLGVSADAYYGRVQVAAIIEGGYIIHIQFLDFPQEQDTSKAINGMAVPILEQEAIAAQSAEVDIVSGATQTSKAFKQSLASALIQAKL</sequence>
<dbReference type="SMART" id="SM00900">
    <property type="entry name" value="FMN_bind"/>
    <property type="match status" value="1"/>
</dbReference>
<accession>A0A1F6P7C6</accession>
<dbReference type="Proteomes" id="UP000176634">
    <property type="component" value="Unassembled WGS sequence"/>
</dbReference>
<gene>
    <name evidence="2" type="ORF">A2563_00720</name>
</gene>
<dbReference type="Gene3D" id="3.90.1010.20">
    <property type="match status" value="1"/>
</dbReference>